<comment type="caution">
    <text evidence="1">The sequence shown here is derived from an EMBL/GenBank/DDBJ whole genome shotgun (WGS) entry which is preliminary data.</text>
</comment>
<sequence length="105" mass="12046">MRPAIKKPYSPLSLYPGLRLAGEVTPGEVSRLSQWDNYFLPHRNMPFTIRYEQISRVPAQEVHSQELVSIPAITTRTGRVNKPLQQHEMQRLIFSIVLDFIGESA</sequence>
<evidence type="ECO:0000313" key="1">
    <source>
        <dbReference type="EMBL" id="GFS52227.1"/>
    </source>
</evidence>
<name>A0A8X6K0P1_NEPPI</name>
<dbReference type="AlphaFoldDB" id="A0A8X6K0P1"/>
<proteinExistence type="predicted"/>
<dbReference type="Proteomes" id="UP000887013">
    <property type="component" value="Unassembled WGS sequence"/>
</dbReference>
<accession>A0A8X6K0P1</accession>
<gene>
    <name evidence="1" type="ORF">NPIL_338531</name>
</gene>
<evidence type="ECO:0000313" key="2">
    <source>
        <dbReference type="Proteomes" id="UP000887013"/>
    </source>
</evidence>
<dbReference type="EMBL" id="BMAW01045866">
    <property type="protein sequence ID" value="GFS52227.1"/>
    <property type="molecule type" value="Genomic_DNA"/>
</dbReference>
<organism evidence="1 2">
    <name type="scientific">Nephila pilipes</name>
    <name type="common">Giant wood spider</name>
    <name type="synonym">Nephila maculata</name>
    <dbReference type="NCBI Taxonomy" id="299642"/>
    <lineage>
        <taxon>Eukaryota</taxon>
        <taxon>Metazoa</taxon>
        <taxon>Ecdysozoa</taxon>
        <taxon>Arthropoda</taxon>
        <taxon>Chelicerata</taxon>
        <taxon>Arachnida</taxon>
        <taxon>Araneae</taxon>
        <taxon>Araneomorphae</taxon>
        <taxon>Entelegynae</taxon>
        <taxon>Araneoidea</taxon>
        <taxon>Nephilidae</taxon>
        <taxon>Nephila</taxon>
    </lineage>
</organism>
<keyword evidence="2" id="KW-1185">Reference proteome</keyword>
<protein>
    <submittedName>
        <fullName evidence="1">Uncharacterized protein</fullName>
    </submittedName>
</protein>
<reference evidence="1" key="1">
    <citation type="submission" date="2020-08" db="EMBL/GenBank/DDBJ databases">
        <title>Multicomponent nature underlies the extraordinary mechanical properties of spider dragline silk.</title>
        <authorList>
            <person name="Kono N."/>
            <person name="Nakamura H."/>
            <person name="Mori M."/>
            <person name="Yoshida Y."/>
            <person name="Ohtoshi R."/>
            <person name="Malay A.D."/>
            <person name="Moran D.A.P."/>
            <person name="Tomita M."/>
            <person name="Numata K."/>
            <person name="Arakawa K."/>
        </authorList>
    </citation>
    <scope>NUCLEOTIDE SEQUENCE</scope>
</reference>